<proteinExistence type="predicted"/>
<dbReference type="PROSITE" id="PS51910">
    <property type="entry name" value="GH18_2"/>
    <property type="match status" value="1"/>
</dbReference>
<keyword evidence="2" id="KW-0378">Hydrolase</keyword>
<dbReference type="PANTHER" id="PTHR46066">
    <property type="entry name" value="CHITINASE DOMAIN-CONTAINING PROTEIN 1 FAMILY MEMBER"/>
    <property type="match status" value="1"/>
</dbReference>
<dbReference type="Pfam" id="PF00704">
    <property type="entry name" value="Glyco_hydro_18"/>
    <property type="match status" value="1"/>
</dbReference>
<feature type="domain" description="GH18" evidence="1">
    <location>
        <begin position="38"/>
        <end position="370"/>
    </location>
</feature>
<name>A0A9X4H109_9FIRM</name>
<dbReference type="Proteomes" id="UP001154312">
    <property type="component" value="Unassembled WGS sequence"/>
</dbReference>
<dbReference type="InterPro" id="IPR017853">
    <property type="entry name" value="GH"/>
</dbReference>
<sequence length="370" mass="41272">MSKNISKYPVLVLLGLLVIVLCSASSEAFSSKRSDSHRIFLQYLQAYGPDSYSDYRKQLSLVTDSTNGITAVSPNWYHLNNSADGTFTGPWELSSGNYNQLVAVAHHRGFEVLPLIAADWDDTGKMTLYNVLSQKTSRLNLVNQIVGMITSSGADGVVIDFEYMSGSTGPFLTQFMLELSSELHARDKLLVEAVPSRTSTSRSYTAFDYQSLSLAVDYLAIMTYDYSTSEPGPIAPPDWIKRVLDYARAQHVAMDKVLLGLPYYGRDWASTGSTYEAHALGLAQALSRSAEYSASIERETTQADLVGIPHYSYQDESGTQHFVYYDDYDSWRAKLGFLDEYNLGGVHCWSVMWLNDNTARSLFSLLRELS</sequence>
<gene>
    <name evidence="2" type="ORF">L7E55_04790</name>
</gene>
<dbReference type="Gene3D" id="3.20.20.80">
    <property type="entry name" value="Glycosidases"/>
    <property type="match status" value="1"/>
</dbReference>
<dbReference type="Gene3D" id="3.10.50.10">
    <property type="match status" value="1"/>
</dbReference>
<dbReference type="RefSeq" id="WP_277442915.1">
    <property type="nucleotide sequence ID" value="NZ_JAKOAV010000006.1"/>
</dbReference>
<evidence type="ECO:0000313" key="3">
    <source>
        <dbReference type="Proteomes" id="UP001154312"/>
    </source>
</evidence>
<dbReference type="SUPFAM" id="SSF51445">
    <property type="entry name" value="(Trans)glycosidases"/>
    <property type="match status" value="1"/>
</dbReference>
<dbReference type="AlphaFoldDB" id="A0A9X4H109"/>
<evidence type="ECO:0000259" key="1">
    <source>
        <dbReference type="PROSITE" id="PS51910"/>
    </source>
</evidence>
<accession>A0A9X4H109</accession>
<dbReference type="GO" id="GO:0005975">
    <property type="term" value="P:carbohydrate metabolic process"/>
    <property type="evidence" value="ECO:0007669"/>
    <property type="project" value="InterPro"/>
</dbReference>
<dbReference type="SMART" id="SM00636">
    <property type="entry name" value="Glyco_18"/>
    <property type="match status" value="1"/>
</dbReference>
<comment type="caution">
    <text evidence="2">The sequence shown here is derived from an EMBL/GenBank/DDBJ whole genome shotgun (WGS) entry which is preliminary data.</text>
</comment>
<dbReference type="GO" id="GO:0016787">
    <property type="term" value="F:hydrolase activity"/>
    <property type="evidence" value="ECO:0007669"/>
    <property type="project" value="UniProtKB-KW"/>
</dbReference>
<dbReference type="EMBL" id="JAKOAV010000006">
    <property type="protein sequence ID" value="MDF9407680.1"/>
    <property type="molecule type" value="Genomic_DNA"/>
</dbReference>
<reference evidence="2" key="1">
    <citation type="submission" date="2022-02" db="EMBL/GenBank/DDBJ databases">
        <authorList>
            <person name="Leng L."/>
        </authorList>
    </citation>
    <scope>NUCLEOTIDE SEQUENCE</scope>
    <source>
        <strain evidence="2">JI</strain>
    </source>
</reference>
<protein>
    <submittedName>
        <fullName evidence="2">Glycosyl hydrolase family 18 protein</fullName>
    </submittedName>
</protein>
<dbReference type="PANTHER" id="PTHR46066:SF2">
    <property type="entry name" value="CHITINASE DOMAIN-CONTAINING PROTEIN 1"/>
    <property type="match status" value="1"/>
</dbReference>
<keyword evidence="3" id="KW-1185">Reference proteome</keyword>
<dbReference type="InterPro" id="IPR011583">
    <property type="entry name" value="Chitinase_II/V-like_cat"/>
</dbReference>
<dbReference type="GO" id="GO:0008061">
    <property type="term" value="F:chitin binding"/>
    <property type="evidence" value="ECO:0007669"/>
    <property type="project" value="InterPro"/>
</dbReference>
<dbReference type="InterPro" id="IPR029070">
    <property type="entry name" value="Chitinase_insertion_sf"/>
</dbReference>
<organism evidence="2 3">
    <name type="scientific">Pelotomaculum isophthalicicum JI</name>
    <dbReference type="NCBI Taxonomy" id="947010"/>
    <lineage>
        <taxon>Bacteria</taxon>
        <taxon>Bacillati</taxon>
        <taxon>Bacillota</taxon>
        <taxon>Clostridia</taxon>
        <taxon>Eubacteriales</taxon>
        <taxon>Desulfotomaculaceae</taxon>
        <taxon>Pelotomaculum</taxon>
    </lineage>
</organism>
<dbReference type="InterPro" id="IPR001223">
    <property type="entry name" value="Glyco_hydro18_cat"/>
</dbReference>
<evidence type="ECO:0000313" key="2">
    <source>
        <dbReference type="EMBL" id="MDF9407680.1"/>
    </source>
</evidence>